<protein>
    <submittedName>
        <fullName evidence="20">Unnamed protein product</fullName>
    </submittedName>
</protein>
<keyword evidence="13 18" id="KW-0175">Coiled coil</keyword>
<dbReference type="Proteomes" id="UP001165083">
    <property type="component" value="Unassembled WGS sequence"/>
</dbReference>
<dbReference type="InterPro" id="IPR042228">
    <property type="entry name" value="Dynein_linker_3"/>
</dbReference>
<dbReference type="GO" id="GO:0005524">
    <property type="term" value="F:ATP binding"/>
    <property type="evidence" value="ECO:0007669"/>
    <property type="project" value="UniProtKB-KW"/>
</dbReference>
<dbReference type="Gene3D" id="1.10.8.1220">
    <property type="match status" value="1"/>
</dbReference>
<dbReference type="FunFam" id="1.20.920.20:FF:000001">
    <property type="entry name" value="dynein heavy chain 2, axonemal"/>
    <property type="match status" value="1"/>
</dbReference>
<evidence type="ECO:0000256" key="10">
    <source>
        <dbReference type="ARBA" id="ARBA00022741"/>
    </source>
</evidence>
<keyword evidence="15" id="KW-0505">Motor protein</keyword>
<keyword evidence="21" id="KW-1185">Reference proteome</keyword>
<dbReference type="FunFam" id="1.10.8.710:FF:000003">
    <property type="entry name" value="Dynein axonemal heavy chain 5"/>
    <property type="match status" value="1"/>
</dbReference>
<evidence type="ECO:0000256" key="16">
    <source>
        <dbReference type="ARBA" id="ARBA00023212"/>
    </source>
</evidence>
<dbReference type="Gene3D" id="1.10.287.2620">
    <property type="match status" value="1"/>
</dbReference>
<dbReference type="GO" id="GO:0005858">
    <property type="term" value="C:axonemal dynein complex"/>
    <property type="evidence" value="ECO:0007669"/>
    <property type="project" value="TreeGrafter"/>
</dbReference>
<evidence type="ECO:0000259" key="19">
    <source>
        <dbReference type="SMART" id="SM00382"/>
    </source>
</evidence>
<evidence type="ECO:0000256" key="18">
    <source>
        <dbReference type="SAM" id="Coils"/>
    </source>
</evidence>
<dbReference type="Gene3D" id="6.10.140.1060">
    <property type="match status" value="1"/>
</dbReference>
<dbReference type="InterPro" id="IPR043160">
    <property type="entry name" value="Dynein_C_barrel"/>
</dbReference>
<comment type="similarity">
    <text evidence="4">Belongs to the RxLR effector family.</text>
</comment>
<dbReference type="EMBL" id="BSXW01000087">
    <property type="protein sequence ID" value="GMF11764.1"/>
    <property type="molecule type" value="Genomic_DNA"/>
</dbReference>
<evidence type="ECO:0000256" key="5">
    <source>
        <dbReference type="ARBA" id="ARBA00022490"/>
    </source>
</evidence>
<evidence type="ECO:0000256" key="14">
    <source>
        <dbReference type="ARBA" id="ARBA00023069"/>
    </source>
</evidence>
<dbReference type="Pfam" id="PF08385">
    <property type="entry name" value="DHC_N1"/>
    <property type="match status" value="1"/>
</dbReference>
<dbReference type="InterPro" id="IPR004273">
    <property type="entry name" value="Dynein_heavy_D6_P-loop"/>
</dbReference>
<keyword evidence="8" id="KW-0732">Signal</keyword>
<evidence type="ECO:0000256" key="3">
    <source>
        <dbReference type="ARBA" id="ARBA00008887"/>
    </source>
</evidence>
<dbReference type="SUPFAM" id="SSF52540">
    <property type="entry name" value="P-loop containing nucleoside triphosphate hydrolases"/>
    <property type="match status" value="4"/>
</dbReference>
<dbReference type="InterPro" id="IPR035706">
    <property type="entry name" value="AAA_9"/>
</dbReference>
<evidence type="ECO:0000256" key="2">
    <source>
        <dbReference type="ARBA" id="ARBA00004613"/>
    </source>
</evidence>
<evidence type="ECO:0000256" key="1">
    <source>
        <dbReference type="ARBA" id="ARBA00004430"/>
    </source>
</evidence>
<feature type="domain" description="AAA+ ATPase" evidence="19">
    <location>
        <begin position="2210"/>
        <end position="2347"/>
    </location>
</feature>
<dbReference type="GO" id="GO:0007018">
    <property type="term" value="P:microtubule-based movement"/>
    <property type="evidence" value="ECO:0007669"/>
    <property type="project" value="InterPro"/>
</dbReference>
<dbReference type="OrthoDB" id="185092at2759"/>
<name>A0A9W6TC02_9STRA</name>
<dbReference type="Pfam" id="PF17857">
    <property type="entry name" value="AAA_lid_1"/>
    <property type="match status" value="1"/>
</dbReference>
<evidence type="ECO:0000256" key="8">
    <source>
        <dbReference type="ARBA" id="ARBA00022729"/>
    </source>
</evidence>
<dbReference type="Gene3D" id="1.10.8.720">
    <property type="entry name" value="Region D6 of dynein motor"/>
    <property type="match status" value="1"/>
</dbReference>
<keyword evidence="11" id="KW-0067">ATP-binding</keyword>
<dbReference type="Gene3D" id="1.20.58.1120">
    <property type="match status" value="1"/>
</dbReference>
<dbReference type="FunFam" id="3.40.50.300:FF:002141">
    <property type="entry name" value="Dynein heavy chain"/>
    <property type="match status" value="1"/>
</dbReference>
<dbReference type="InterPro" id="IPR041589">
    <property type="entry name" value="DNAH3_AAA_lid_1"/>
</dbReference>
<dbReference type="InterPro" id="IPR035699">
    <property type="entry name" value="AAA_6"/>
</dbReference>
<dbReference type="GO" id="GO:0005874">
    <property type="term" value="C:microtubule"/>
    <property type="evidence" value="ECO:0007669"/>
    <property type="project" value="UniProtKB-KW"/>
</dbReference>
<dbReference type="GO" id="GO:0008569">
    <property type="term" value="F:minus-end-directed microtubule motor activity"/>
    <property type="evidence" value="ECO:0007669"/>
    <property type="project" value="InterPro"/>
</dbReference>
<dbReference type="Gene3D" id="3.20.180.20">
    <property type="entry name" value="Dynein heavy chain, N-terminal domain 2"/>
    <property type="match status" value="1"/>
</dbReference>
<dbReference type="Gene3D" id="1.10.472.130">
    <property type="match status" value="1"/>
</dbReference>
<dbReference type="InterPro" id="IPR041228">
    <property type="entry name" value="Dynein_C"/>
</dbReference>
<comment type="similarity">
    <text evidence="3">Belongs to the dynein heavy chain family.</text>
</comment>
<dbReference type="Gene3D" id="1.20.920.20">
    <property type="match status" value="1"/>
</dbReference>
<dbReference type="Gene3D" id="3.10.490.20">
    <property type="match status" value="1"/>
</dbReference>
<dbReference type="FunFam" id="1.20.140.100:FF:000001">
    <property type="entry name" value="dynein heavy chain 17, axonemal"/>
    <property type="match status" value="1"/>
</dbReference>
<dbReference type="Pfam" id="PF18198">
    <property type="entry name" value="AAA_lid_11"/>
    <property type="match status" value="1"/>
</dbReference>
<evidence type="ECO:0000313" key="20">
    <source>
        <dbReference type="EMBL" id="GMF11764.1"/>
    </source>
</evidence>
<keyword evidence="14" id="KW-0969">Cilium</keyword>
<evidence type="ECO:0000256" key="11">
    <source>
        <dbReference type="ARBA" id="ARBA00022840"/>
    </source>
</evidence>
<dbReference type="InterPro" id="IPR041466">
    <property type="entry name" value="Dynein_AAA5_ext"/>
</dbReference>
<dbReference type="Gene3D" id="1.10.8.710">
    <property type="match status" value="1"/>
</dbReference>
<dbReference type="Pfam" id="PF25007">
    <property type="entry name" value="DYH2-5-8_CC"/>
    <property type="match status" value="1"/>
</dbReference>
<sequence length="4938" mass="563834">MYFKFVPVSNCHSTIYLPAYKSSAASLMRLASILVAAAAVTFVTALPAAAGPDRTELSDVVSLDSVHLLDAGHYYDGKRLLRSYDDEERLSGANMFNAEKITEALKDAKYAKRLFARWKRFGYDSEVMSLKQFPSRLKKEKDFQKLYNRYVVWLNTHQPLQAVPRDAKKMFDRAKLDKAMGDATYANALFGRWKRHGFESDDVFKNFQAMGVKTDDKLYMLYVDYVGWLTIHHPLAKTKKTSASVFLFDKGRIERAMADPVFAERLFAKWKRSGFDSDGVFKKFQGMGVKTNDDLYKLLDRIMSNPRMQWVSQRIVETFEPLVTQVEVNEFLASATTRKLFDELLSGKDACKVFVHFQNGATSTAAENGAAPAVNGQVANGSTTNGDAAVGNNNSKLCVSLGNSIPIRAKCCFFLRTTADGKPVDVQKASDNSICFGELAPNILRDLETTISSLFSPLLKAKDEWGKADSDLKNEFMAESKKFANDLKEALNSMDSGLELRRPDRSILAETVNNAGHGVNGARALQVSDSPKLIAHYEEVLKEWCDVISTYLETNTTNDGKGNNDQTIDDDGPMGELEYWRRRMQRLTSITEQLKMNEYKDVFAVLSRTTKSVSDDTKQRIQTLLRRWKQIDIGITEAANEAKDNVKYLFTLEKFIIPLYNGTPSSIIDTLPALMNSIKMIHSIARYYNTTERMANLFTKITNQMITNCKHCVTGGETYEVMWDKDPEELVRHLDSCLKLNEAYQQQYRVTKDKLFATPKGKQFEFNEMKIFGKFDLFCRRVMKLIDMFTTIHQFSSLGQHRLEGMEDLIAKFNSIIREFQYRNHDLLDYKNNRFDRDYVEFNVRISDLEGLLQKFINDSFENITSIEHSLNLLRKFQTILHRENLKSDLDSKFNVIFQNYGLELEHVLQQYEKYKQNPPYPRNLPPVAGNITWSRHLLKRIEEPMKKFESNQNVLASKDAKRIIRMYNKVARTLVAFEYIWYQAWVQYIDTAKAGLQATLIIRHPEDNKLYVNFDPEILQLLREAKCLDRMGIEIPEAAKIVLLQEDKFKNYYNELQYALAEYDRIVTKVIPVTAMLLRPHFNDMEFKLRPGMITLTWTSMNIEAYRNHIHSGLQHLEELVTNINDIIENRIEKNMRIVSKTMLVDLPVDQSFSLDEFVTMQGSNIKRAGALLQGKNVEIENAVEDLLKIIMQYPLDSHIEGVSNEEAMKLKKHYNHFMYQALLHCTKNSLNTIKKRVASRVTSTIFTIERPFFEVDVQLSVPNVQLHPSLDEIQLAINKAAQTILSCSKELLDWGQSDLSAAVSNLNGTDSNGSGHPNAGKVTFFDRITKDIEIVRVVLLLTGSVQGLRNNVTEYLGSFKKYEWLWMEQKDVSYENFLRKSPELQDFEKKLKSFVEIDEEISSLTPIHNIGALSLNTRNIKLQLKHENSQWKLKFSDNLHNQARRKMESLTEYFRSTMGKLNRKVVDLDSLRFVMNLLKEVRARESGINMEINPVLDMYEMLEYYLPDGFMEKEEMDQKSVLRSNWRKLIYHAETRTDELSRTQAGFKRGLLRDIKELIVDVKHFREDYLANGPMVIGIPPVEAVERLNRYKEEYKIRERKHELYLSGEELFALPKTTYPELEMTKKELQLQDKLFGLYTDVLSTIEEWKQIPWLSVAERVQSMTEKVDAFSLRCKKMPGKLREWEAYTDLKKMIDDFTDVLPLLQELSKESIKPRHWEAVMAITKTQLDVTAPDFKLQALMDANIVEYKSEIEEVTDGADKQLKIEIQLAEISARWETEEFQFQDWKSRNVPILKAVVPVVEELEETQMNLQTMLSMRHVIPFKDVAQGKLEQLSDTSETLERWIKVQMLWCSLESVFTGGDIAKQMPVEAKKFQKVDKDWAKIMAKSEEIKNVVACCSSELLKSCLPTMYSELEKCQKSLEGYLEQKRNKFPRFYFVSNPGLLMILSQGSDPLSMNEHYEKVFDSIERVYHDKKDKTLIHTMVSGVEEVRFSQIVKAQGNIEDWLATLLRGMQITMKDICRQSAMDIGVVGNDLKRLREFVDRYVAQFALLGIQMMWTTDIQTALEQCRAKKNIMKDTSTKQAMVLTELSNWCLGDLGSKENRIKIETLVTIHVHQRDVMTDLATLYKQKKISDPNDFEWLKQARFYWRPGNSDEFNADGACVISITDVDFNYQFEYLGSKERLVVTPLTDRCYITLAQALGMYFGGAPAGPAGTGKTETVKDLGRTLGIYVVVTNCTDQQKYTDCAKIFKGLCQGGLWGCFDEFNRIQLPVLSVVAQQVLAIQNAKKTGTKYFQFPGDPQNILLTQVCGYFITMNPGYAGRQELPENLKALFRGVAMMVPDFEIIMKVKLCSVGYSEYQDLAKKFFILYNTCKEQLSAQKHYDWGLRNILAVLRSAGKIKRDNRNDLEAKLLYQTLRDMNLSKLVAQDVPLFLSLLADLFPTVQFPPKGSYPELTVALQAEIEKQGIVDHPGWFNKVIQLYETQLVRHGIMLVGPTGGGKTKIFDVLMQALTPTTNIVHKQSKLNPKAIRAAEMYGEVDPMSGEWTTGVFAAMWAKYNNKANKFIMWMTCDGPVDAIWIEDLNTVLDDNKILTLANGDRMPMTDNVKLMFEVETLVNASPATVSRAGIVFISDTDLDWAPVVEAWIRKRPQTHQQILRDLFMKYMGENNPINPGHCFDYLNRNTEGVMTVSRVGQASRLYNLMTGLLLGDHGTTLSEDPAKLAIQLEKLYLYCICWSLGSLLEQEDRVKFDEWLRQYDDNALLPKCEPGQTVYEYFVDPQTWEWKLWRPAKWEYPKGSKQLDFSNLLVPTMDSVRTLYLIENLHKQRKPVLMVGGPGTAKTSSALMFFNDLSPDVMMIKRVNFSSATTPFMFQNAVESELDKRGGKSFGPPGGKKMTVFLDDLSMPLVNAWGDQPTLEIVRMIIELSGFCFLSKDRRGDFKVCEDLQYVGAMGHPGGGRNDIPNRLKRQFYLFNLILPSLTSIDDIYGQMLAGRFDAETYSKDTLAVVNKLTRATIDLWNFMKAKLLPTPAKFHYIFNMRELSRVFQGILLTPPETFTSGGGIRVSQGKLAKMDPGQVVLLTWKHECARVFCDKLTNHKDKDIFNAYMKELIKSHYGDNLEEFCRQQYSMVNFLRDPEEDEEGGIADAALKIYEPGGTVADVRSRVLEFLDKYNTDYPQRQMRLVLFDDALDHLLRISRLLEMPRGSALLVGVGGSGKQSLTRLAAYMAGSAIFQIVLTKTYNTNSFMEDIRTLYKSAGHLRKSTTFLFTDAEIKNEIFLELINSILMTGEVAGLFAKDEMMAMTADLRNSFVKERPGQAESQTNLKQYFTDCVRDNLHVVLCMSPLNAKFAERARKFPGLISGPTIDWFLPWPEDALIAVSKGFIQDYPMECDATTKQALMTHMGMVHRIVTDLCEEYFQKMRRRVYQTPKSYLSFIESYKKMYNVKLDEIKVKEQRVNLGLKKLIQGAEDVRAMSIVLADEQVKLEKATEETNTMLQSLQVSSAEAHKEGDQVAQIKAKCEEDAARISAEKELCEHDLAKAKPFVEEAETAIDSIKPAHIGEIKKLAKPADIIRLVFDGVLILFKLPLIPVKQVKLNVAKQEIDFFETSFSPYAQSMMSDSNFLKNVQNFGAVGKDMINEETIELLTPYMELEGFQPSVAKNASLAAEGLCTWVRAMKFYHEASKVVKPKLEALTIAEGQMEAANKALNAAEHRLSKCKERLNELQQLFEAQMAEKKRIEDGANALARKMQQASDLINGLAGERVRWTDDSNNFADLKRRLVGDCAVACAFVSYCGPFNQDFRTYMVQSKFVPDCESRNVPVTVDIDVITFLVDIGTVGDWNMQGLPTDSLSIQNGIMVTRSSRYPLLVDPQGQALSWIKNKESERVPSYGTTSLNHPKLKDQLEFCMGEGKALIVAGVEEDIDPMLDPVLEKQIIVKGKSMSINVSDKNMEFNPAFSMYFITRLPNPHFGPELQAKTTVIDFTVTIKGLEEQLLGRVIGKEQKALEEQLAQVLEDVNMNTKSLLALDASLLERLTSNTGNLLEDEELIGVLANTKEKAAEVKDKLIAAADTRKSINEKREQFRPVATRGSVLYFSVVETSLINCMYQTSLNQFLALFMKSMDVAEKAALASKRVANIIETMTYISYRYINRGLYERDKLTFVLLLTLKILVTDNLLTREEVTLLTRGGAALDINSVRRKPFSWISNEAWLNVIELSQSCKFFTNLPHEMASNEGMWRRWYEDNEPETVVIPDYEARLAENEAIGPYYKLLLVRSLRMDRTILTTKEFIRNTQQMGPRYVEPVTDTIESIFAEMKAETPVIFLLSIGADPTESIEMLARKQKNPSPAVVSMGEGQEPVALKAINAAVVNGTWVLLQNCELGLELMEQMEDIMLKLTETMDPGFRLFLTALPNDQFPLGLLQMSTKVTNEPPQGLRAGLLRSYTVMVDQEKLERVETSQWRQLLFNLCFLHSVVIERKKFGPLGWGIPYEYNNGDLSACTIFLEKHLYNGPISWPTLQYMVAEVQYGGKITDNMDRRLFNFYAEWCLTPEVCSATFSYNPAEPIFRLPNDFNYRIPVADNIDDYRHFCHTLPEIDSPEIFGLHPNADLTYRVKEVNMLLTTLGDTQPKGGGGSSGVSREDVVCDKAKELLDRLPEDYNEDDYKAKINKLGGLTIPLNIFLFQEIQRLQRVIAKVRSMLQSLQMAIRGEVVMTEELSWTLDAIFDAKVPPSWLRTSVGDEFSWILPTLGLWFSSLISRDEQNRTWLNTRRPNSFWLTGFFNPQGMLTAMKQEVTRKHSKTDKWALDDVVYHTEVTSFERAEQVRAPPSEGVYIYGLFMDGATWSKADGTIVESEPKKLFTSLPVLHVNSMSKDLEAKSRKELYGAVGPFECPCYKYATRTDRYFVFMVTMKCPPGRPPRHWGLRGVCLLCNTE</sequence>
<dbReference type="InterPro" id="IPR041658">
    <property type="entry name" value="AAA_lid_11"/>
</dbReference>
<dbReference type="InterPro" id="IPR026983">
    <property type="entry name" value="DHC"/>
</dbReference>
<keyword evidence="5" id="KW-0963">Cytoplasm</keyword>
<dbReference type="PANTHER" id="PTHR46532">
    <property type="entry name" value="MALE FERTILITY FACTOR KL5"/>
    <property type="match status" value="1"/>
</dbReference>
<dbReference type="InterPro" id="IPR024317">
    <property type="entry name" value="Dynein_heavy_chain_D4_dom"/>
</dbReference>
<dbReference type="Gene3D" id="1.20.920.30">
    <property type="match status" value="1"/>
</dbReference>
<dbReference type="InterPro" id="IPR056759">
    <property type="entry name" value="DYH2-5-8_CC"/>
</dbReference>
<feature type="domain" description="AAA+ ATPase" evidence="19">
    <location>
        <begin position="2491"/>
        <end position="2625"/>
    </location>
</feature>
<dbReference type="InterPro" id="IPR031825">
    <property type="entry name" value="RXLR"/>
</dbReference>
<evidence type="ECO:0000256" key="17">
    <source>
        <dbReference type="ARBA" id="ARBA00023273"/>
    </source>
</evidence>
<dbReference type="Pfam" id="PF08393">
    <property type="entry name" value="DHC_N2"/>
    <property type="match status" value="1"/>
</dbReference>
<dbReference type="InterPro" id="IPR042219">
    <property type="entry name" value="AAA_lid_11_sf"/>
</dbReference>
<dbReference type="Pfam" id="PF12780">
    <property type="entry name" value="AAA_8"/>
    <property type="match status" value="1"/>
</dbReference>
<dbReference type="PANTHER" id="PTHR46532:SF4">
    <property type="entry name" value="AAA+ ATPASE DOMAIN-CONTAINING PROTEIN"/>
    <property type="match status" value="1"/>
</dbReference>
<evidence type="ECO:0000256" key="6">
    <source>
        <dbReference type="ARBA" id="ARBA00022525"/>
    </source>
</evidence>
<dbReference type="Gene3D" id="1.20.140.100">
    <property type="entry name" value="Dynein heavy chain, N-terminal domain 2"/>
    <property type="match status" value="1"/>
</dbReference>
<dbReference type="Gene3D" id="1.20.1270.280">
    <property type="match status" value="1"/>
</dbReference>
<dbReference type="GO" id="GO:0045505">
    <property type="term" value="F:dynein intermediate chain binding"/>
    <property type="evidence" value="ECO:0007669"/>
    <property type="project" value="InterPro"/>
</dbReference>
<evidence type="ECO:0000256" key="15">
    <source>
        <dbReference type="ARBA" id="ARBA00023175"/>
    </source>
</evidence>
<comment type="caution">
    <text evidence="20">The sequence shown here is derived from an EMBL/GenBank/DDBJ whole genome shotgun (WGS) entry which is preliminary data.</text>
</comment>
<feature type="coiled-coil region" evidence="18">
    <location>
        <begin position="3701"/>
        <end position="3749"/>
    </location>
</feature>
<dbReference type="FunFam" id="3.40.50.300:FF:000049">
    <property type="entry name" value="Dynein, axonemal, heavy chain 5"/>
    <property type="match status" value="1"/>
</dbReference>
<evidence type="ECO:0000256" key="9">
    <source>
        <dbReference type="ARBA" id="ARBA00022737"/>
    </source>
</evidence>
<keyword evidence="12" id="KW-0243">Dynein</keyword>
<dbReference type="GO" id="GO:0051959">
    <property type="term" value="F:dynein light intermediate chain binding"/>
    <property type="evidence" value="ECO:0007669"/>
    <property type="project" value="InterPro"/>
</dbReference>
<keyword evidence="10" id="KW-0547">Nucleotide-binding</keyword>
<evidence type="ECO:0000313" key="21">
    <source>
        <dbReference type="Proteomes" id="UP001165083"/>
    </source>
</evidence>
<dbReference type="Pfam" id="PF12781">
    <property type="entry name" value="AAA_9"/>
    <property type="match status" value="1"/>
</dbReference>
<evidence type="ECO:0000256" key="12">
    <source>
        <dbReference type="ARBA" id="ARBA00023017"/>
    </source>
</evidence>
<keyword evidence="17" id="KW-0966">Cell projection</keyword>
<dbReference type="Pfam" id="PF12774">
    <property type="entry name" value="AAA_6"/>
    <property type="match status" value="1"/>
</dbReference>
<reference evidence="20" key="1">
    <citation type="submission" date="2023-04" db="EMBL/GenBank/DDBJ databases">
        <title>Phytophthora lilii NBRC 32176.</title>
        <authorList>
            <person name="Ichikawa N."/>
            <person name="Sato H."/>
            <person name="Tonouchi N."/>
        </authorList>
    </citation>
    <scope>NUCLEOTIDE SEQUENCE</scope>
    <source>
        <strain evidence="20">NBRC 32176</strain>
    </source>
</reference>
<accession>A0A9W6TC02</accession>
<organism evidence="20 21">
    <name type="scientific">Phytophthora lilii</name>
    <dbReference type="NCBI Taxonomy" id="2077276"/>
    <lineage>
        <taxon>Eukaryota</taxon>
        <taxon>Sar</taxon>
        <taxon>Stramenopiles</taxon>
        <taxon>Oomycota</taxon>
        <taxon>Peronosporomycetes</taxon>
        <taxon>Peronosporales</taxon>
        <taxon>Peronosporaceae</taxon>
        <taxon>Phytophthora</taxon>
    </lineage>
</organism>
<dbReference type="GO" id="GO:0005576">
    <property type="term" value="C:extracellular region"/>
    <property type="evidence" value="ECO:0007669"/>
    <property type="project" value="UniProtKB-SubCell"/>
</dbReference>
<evidence type="ECO:0000256" key="7">
    <source>
        <dbReference type="ARBA" id="ARBA00022701"/>
    </source>
</evidence>
<dbReference type="InterPro" id="IPR042222">
    <property type="entry name" value="Dynein_2_N"/>
</dbReference>
<keyword evidence="9" id="KW-0677">Repeat</keyword>
<keyword evidence="16" id="KW-0206">Cytoskeleton</keyword>
<proteinExistence type="inferred from homology"/>
<feature type="domain" description="AAA+ ATPase" evidence="19">
    <location>
        <begin position="2831"/>
        <end position="2982"/>
    </location>
</feature>
<dbReference type="FunFam" id="3.40.50.300:FF:000044">
    <property type="entry name" value="Dynein heavy chain 5, axonemal"/>
    <property type="match status" value="1"/>
</dbReference>
<dbReference type="InterPro" id="IPR013602">
    <property type="entry name" value="Dynein_heavy_linker"/>
</dbReference>
<dbReference type="FunFam" id="3.10.490.20:FF:000010">
    <property type="entry name" value="Dynein heavy chain, putative"/>
    <property type="match status" value="1"/>
</dbReference>
<dbReference type="Gene3D" id="3.40.50.300">
    <property type="entry name" value="P-loop containing nucleotide triphosphate hydrolases"/>
    <property type="match status" value="5"/>
</dbReference>
<evidence type="ECO:0000256" key="4">
    <source>
        <dbReference type="ARBA" id="ARBA00010400"/>
    </source>
</evidence>
<dbReference type="SMART" id="SM00382">
    <property type="entry name" value="AAA"/>
    <property type="match status" value="3"/>
</dbReference>
<dbReference type="InterPro" id="IPR027417">
    <property type="entry name" value="P-loop_NTPase"/>
</dbReference>
<dbReference type="Pfam" id="PF17852">
    <property type="entry name" value="Dynein_AAA_lid"/>
    <property type="match status" value="1"/>
</dbReference>
<dbReference type="InterPro" id="IPR043157">
    <property type="entry name" value="Dynein_AAA1S"/>
</dbReference>
<keyword evidence="7" id="KW-0493">Microtubule</keyword>
<dbReference type="InterPro" id="IPR024743">
    <property type="entry name" value="Dynein_HC_stalk"/>
</dbReference>
<gene>
    <name evidence="20" type="ORF">Plil01_000243900</name>
</gene>
<dbReference type="Pfam" id="PF12775">
    <property type="entry name" value="AAA_7"/>
    <property type="match status" value="1"/>
</dbReference>
<comment type="subcellular location">
    <subcellularLocation>
        <location evidence="1">Cytoplasm</location>
        <location evidence="1">Cytoskeleton</location>
        <location evidence="1">Cilium axoneme</location>
    </subcellularLocation>
    <subcellularLocation>
        <location evidence="2">Secreted</location>
    </subcellularLocation>
</comment>
<dbReference type="Pfam" id="PF18199">
    <property type="entry name" value="Dynein_C"/>
    <property type="match status" value="1"/>
</dbReference>
<dbReference type="InterPro" id="IPR013594">
    <property type="entry name" value="Dynein_heavy_tail"/>
</dbReference>
<dbReference type="Pfam" id="PF12777">
    <property type="entry name" value="MT"/>
    <property type="match status" value="1"/>
</dbReference>
<dbReference type="FunFam" id="3.40.50.300:FF:000320">
    <property type="entry name" value="Dynein, axonemal, heavy chain 5"/>
    <property type="match status" value="1"/>
</dbReference>
<keyword evidence="6" id="KW-0964">Secreted</keyword>
<dbReference type="Pfam" id="PF03028">
    <property type="entry name" value="Dynein_heavy"/>
    <property type="match status" value="1"/>
</dbReference>
<dbReference type="InterPro" id="IPR003593">
    <property type="entry name" value="AAA+_ATPase"/>
</dbReference>
<dbReference type="FunFam" id="1.10.8.1220:FF:000001">
    <property type="entry name" value="Dynein axonemal heavy chain 5"/>
    <property type="match status" value="1"/>
</dbReference>
<evidence type="ECO:0000256" key="13">
    <source>
        <dbReference type="ARBA" id="ARBA00023054"/>
    </source>
</evidence>
<dbReference type="Pfam" id="PF16810">
    <property type="entry name" value="RXLR"/>
    <property type="match status" value="1"/>
</dbReference>